<keyword evidence="6 8" id="KW-0456">Lyase</keyword>
<dbReference type="InterPro" id="IPR018297">
    <property type="entry name" value="A/G_cyclase_CS"/>
</dbReference>
<proteinExistence type="inferred from homology"/>
<feature type="modified residue" description="4-aspartylphosphate" evidence="7">
    <location>
        <position position="62"/>
    </location>
</feature>
<keyword evidence="5" id="KW-0472">Membrane</keyword>
<evidence type="ECO:0000256" key="3">
    <source>
        <dbReference type="ARBA" id="ARBA00022741"/>
    </source>
</evidence>
<dbReference type="SUPFAM" id="SSF52172">
    <property type="entry name" value="CheY-like"/>
    <property type="match status" value="1"/>
</dbReference>
<evidence type="ECO:0000256" key="7">
    <source>
        <dbReference type="PROSITE-ProRule" id="PRU00169"/>
    </source>
</evidence>
<dbReference type="EMBL" id="JAQOSQ010000004">
    <property type="protein sequence ID" value="MDJ1182853.1"/>
    <property type="molecule type" value="Genomic_DNA"/>
</dbReference>
<sequence length="347" mass="38663">MSSIANELSIIPNILIVDDQLPNLQVLATILKERNYKVRKAINGQVAINTIEKEAPDLILLDIKMPDMDGYEICQYLKSNPETKDIPVIFISALNGVLDKVKAFGVGSVDYITKPFHEEEVIARVNNQLTIRNLQKKSDRLLLNILPQSIVDRLKQRDLSAAENYCIAESFDCVSILFADLVGFTEMSANMPAIELVNLLNQIFSRFDRLCEDYSVEKIKTIGDAYMAASGIPIPRTDGARAIANMALDMQKIIGSFQVDTPNSLQLRIGINSGPVVAGIIGTRKLSYDLWGDTVNTASRMESNGIPGKIQVTEQTYHLLKDNFECVERGDIEIKGKGMMKTYFLIQ</sequence>
<keyword evidence="4" id="KW-1133">Transmembrane helix</keyword>
<keyword evidence="7" id="KW-0597">Phosphoprotein</keyword>
<dbReference type="Gene3D" id="6.10.250.690">
    <property type="match status" value="1"/>
</dbReference>
<evidence type="ECO:0000313" key="11">
    <source>
        <dbReference type="EMBL" id="MDJ1182853.1"/>
    </source>
</evidence>
<evidence type="ECO:0000256" key="8">
    <source>
        <dbReference type="RuleBase" id="RU000405"/>
    </source>
</evidence>
<dbReference type="SMART" id="SM00044">
    <property type="entry name" value="CYCc"/>
    <property type="match status" value="1"/>
</dbReference>
<evidence type="ECO:0000256" key="4">
    <source>
        <dbReference type="ARBA" id="ARBA00022989"/>
    </source>
</evidence>
<comment type="subcellular location">
    <subcellularLocation>
        <location evidence="1">Membrane</location>
    </subcellularLocation>
</comment>
<dbReference type="InterPro" id="IPR001789">
    <property type="entry name" value="Sig_transdc_resp-reg_receiver"/>
</dbReference>
<feature type="domain" description="Guanylate cyclase" evidence="10">
    <location>
        <begin position="175"/>
        <end position="302"/>
    </location>
</feature>
<protein>
    <submittedName>
        <fullName evidence="11">Adenylate/guanylate cyclase domain-containing protein</fullName>
    </submittedName>
</protein>
<dbReference type="Proteomes" id="UP001232992">
    <property type="component" value="Unassembled WGS sequence"/>
</dbReference>
<dbReference type="InterPro" id="IPR050401">
    <property type="entry name" value="Cyclic_nucleotide_synthase"/>
</dbReference>
<dbReference type="SUPFAM" id="SSF55073">
    <property type="entry name" value="Nucleotide cyclase"/>
    <property type="match status" value="1"/>
</dbReference>
<keyword evidence="12" id="KW-1185">Reference proteome</keyword>
<evidence type="ECO:0000259" key="9">
    <source>
        <dbReference type="PROSITE" id="PS50110"/>
    </source>
</evidence>
<dbReference type="CDD" id="cd07302">
    <property type="entry name" value="CHD"/>
    <property type="match status" value="1"/>
</dbReference>
<evidence type="ECO:0000313" key="12">
    <source>
        <dbReference type="Proteomes" id="UP001232992"/>
    </source>
</evidence>
<dbReference type="InterPro" id="IPR011006">
    <property type="entry name" value="CheY-like_superfamily"/>
</dbReference>
<dbReference type="RefSeq" id="WP_283757505.1">
    <property type="nucleotide sequence ID" value="NZ_JAQOSQ010000004.1"/>
</dbReference>
<dbReference type="PROSITE" id="PS00452">
    <property type="entry name" value="GUANYLATE_CYCLASE_1"/>
    <property type="match status" value="1"/>
</dbReference>
<evidence type="ECO:0000256" key="6">
    <source>
        <dbReference type="ARBA" id="ARBA00023239"/>
    </source>
</evidence>
<dbReference type="Gene3D" id="3.30.70.1230">
    <property type="entry name" value="Nucleotide cyclase"/>
    <property type="match status" value="1"/>
</dbReference>
<keyword evidence="2" id="KW-0812">Transmembrane</keyword>
<dbReference type="SMART" id="SM00448">
    <property type="entry name" value="REC"/>
    <property type="match status" value="1"/>
</dbReference>
<dbReference type="Pfam" id="PF00072">
    <property type="entry name" value="Response_reg"/>
    <property type="match status" value="1"/>
</dbReference>
<comment type="caution">
    <text evidence="11">The sequence shown here is derived from an EMBL/GenBank/DDBJ whole genome shotgun (WGS) entry which is preliminary data.</text>
</comment>
<accession>A0ABT7BUJ2</accession>
<evidence type="ECO:0000259" key="10">
    <source>
        <dbReference type="PROSITE" id="PS50125"/>
    </source>
</evidence>
<dbReference type="Gene3D" id="3.40.50.2300">
    <property type="match status" value="1"/>
</dbReference>
<keyword evidence="3" id="KW-0547">Nucleotide-binding</keyword>
<dbReference type="Pfam" id="PF00211">
    <property type="entry name" value="Guanylate_cyc"/>
    <property type="match status" value="1"/>
</dbReference>
<dbReference type="InterPro" id="IPR029787">
    <property type="entry name" value="Nucleotide_cyclase"/>
</dbReference>
<dbReference type="InterPro" id="IPR001054">
    <property type="entry name" value="A/G_cyclase"/>
</dbReference>
<dbReference type="PANTHER" id="PTHR11920:SF335">
    <property type="entry name" value="GUANYLATE CYCLASE"/>
    <property type="match status" value="1"/>
</dbReference>
<name>A0ABT7BUJ2_9CYAN</name>
<dbReference type="PANTHER" id="PTHR11920">
    <property type="entry name" value="GUANYLYL CYCLASE"/>
    <property type="match status" value="1"/>
</dbReference>
<gene>
    <name evidence="11" type="ORF">PMH09_06550</name>
</gene>
<feature type="domain" description="Response regulatory" evidence="9">
    <location>
        <begin position="13"/>
        <end position="129"/>
    </location>
</feature>
<dbReference type="CDD" id="cd19920">
    <property type="entry name" value="REC_PA4781-like"/>
    <property type="match status" value="1"/>
</dbReference>
<dbReference type="PROSITE" id="PS50110">
    <property type="entry name" value="RESPONSE_REGULATORY"/>
    <property type="match status" value="1"/>
</dbReference>
<comment type="similarity">
    <text evidence="8">Belongs to the adenylyl cyclase class-4/guanylyl cyclase family.</text>
</comment>
<evidence type="ECO:0000256" key="1">
    <source>
        <dbReference type="ARBA" id="ARBA00004370"/>
    </source>
</evidence>
<evidence type="ECO:0000256" key="5">
    <source>
        <dbReference type="ARBA" id="ARBA00023136"/>
    </source>
</evidence>
<dbReference type="PROSITE" id="PS50125">
    <property type="entry name" value="GUANYLATE_CYCLASE_2"/>
    <property type="match status" value="1"/>
</dbReference>
<evidence type="ECO:0000256" key="2">
    <source>
        <dbReference type="ARBA" id="ARBA00022692"/>
    </source>
</evidence>
<organism evidence="11 12">
    <name type="scientific">Roseofilum casamattae BLCC-M143</name>
    <dbReference type="NCBI Taxonomy" id="3022442"/>
    <lineage>
        <taxon>Bacteria</taxon>
        <taxon>Bacillati</taxon>
        <taxon>Cyanobacteriota</taxon>
        <taxon>Cyanophyceae</taxon>
        <taxon>Desertifilales</taxon>
        <taxon>Desertifilaceae</taxon>
        <taxon>Roseofilum</taxon>
        <taxon>Roseofilum casamattae</taxon>
    </lineage>
</organism>
<reference evidence="11 12" key="1">
    <citation type="submission" date="2023-01" db="EMBL/GenBank/DDBJ databases">
        <title>Novel diversity within Roseofilum (Cyanobacteria; Desertifilaceae) from marine benthic mats with descriptions of four novel species.</title>
        <authorList>
            <person name="Wang Y."/>
            <person name="Berthold D.E."/>
            <person name="Hu J."/>
            <person name="Lefler F.W."/>
            <person name="Laughinghouse H.D. IV."/>
        </authorList>
    </citation>
    <scope>NUCLEOTIDE SEQUENCE [LARGE SCALE GENOMIC DNA]</scope>
    <source>
        <strain evidence="11 12">BLCC-M143</strain>
    </source>
</reference>